<evidence type="ECO:0000313" key="3">
    <source>
        <dbReference type="Proteomes" id="UP001500416"/>
    </source>
</evidence>
<dbReference type="EMBL" id="BAAABU010000010">
    <property type="protein sequence ID" value="GAA0241575.1"/>
    <property type="molecule type" value="Genomic_DNA"/>
</dbReference>
<proteinExistence type="predicted"/>
<keyword evidence="3" id="KW-1185">Reference proteome</keyword>
<dbReference type="Proteomes" id="UP001500416">
    <property type="component" value="Unassembled WGS sequence"/>
</dbReference>
<feature type="region of interest" description="Disordered" evidence="1">
    <location>
        <begin position="121"/>
        <end position="217"/>
    </location>
</feature>
<feature type="compositionally biased region" description="Low complexity" evidence="1">
    <location>
        <begin position="207"/>
        <end position="217"/>
    </location>
</feature>
<evidence type="ECO:0000256" key="1">
    <source>
        <dbReference type="SAM" id="MobiDB-lite"/>
    </source>
</evidence>
<feature type="region of interest" description="Disordered" evidence="1">
    <location>
        <begin position="1"/>
        <end position="90"/>
    </location>
</feature>
<accession>A0ABP3DWK4</accession>
<protein>
    <submittedName>
        <fullName evidence="2">Uncharacterized protein</fullName>
    </submittedName>
</protein>
<evidence type="ECO:0000313" key="2">
    <source>
        <dbReference type="EMBL" id="GAA0241575.1"/>
    </source>
</evidence>
<name>A0ABP3DWK4_9PSEU</name>
<organism evidence="2 3">
    <name type="scientific">Saccharothrix mutabilis subsp. mutabilis</name>
    <dbReference type="NCBI Taxonomy" id="66855"/>
    <lineage>
        <taxon>Bacteria</taxon>
        <taxon>Bacillati</taxon>
        <taxon>Actinomycetota</taxon>
        <taxon>Actinomycetes</taxon>
        <taxon>Pseudonocardiales</taxon>
        <taxon>Pseudonocardiaceae</taxon>
        <taxon>Saccharothrix</taxon>
    </lineage>
</organism>
<comment type="caution">
    <text evidence="2">The sequence shown here is derived from an EMBL/GenBank/DDBJ whole genome shotgun (WGS) entry which is preliminary data.</text>
</comment>
<reference evidence="3" key="1">
    <citation type="journal article" date="2019" name="Int. J. Syst. Evol. Microbiol.">
        <title>The Global Catalogue of Microorganisms (GCM) 10K type strain sequencing project: providing services to taxonomists for standard genome sequencing and annotation.</title>
        <authorList>
            <consortium name="The Broad Institute Genomics Platform"/>
            <consortium name="The Broad Institute Genome Sequencing Center for Infectious Disease"/>
            <person name="Wu L."/>
            <person name="Ma J."/>
        </authorList>
    </citation>
    <scope>NUCLEOTIDE SEQUENCE [LARGE SCALE GENOMIC DNA]</scope>
    <source>
        <strain evidence="3">JCM 3380</strain>
    </source>
</reference>
<sequence length="217" mass="23025">MRRGRRAAVDDGDLPRGPGEAHPLPVPLDARHGQSRVHQGQHQRADRRRADAGGEVEQVPGAVEGPPPLRPTAQDVVHAGQGGEPVRCPDEFPQRRFERLAAQAVDLDALAGRPVVDGRAAQALDPHPVRHPDVHGAGAGRTAVQEQRGLPAQHGRRAGVQEDRRAAGAGVERAVPFDQHARAEPDQVGAQVDAVGHAGTEGRRTGPRTGFTRSGGW</sequence>
<gene>
    <name evidence="2" type="ORF">GCM10010492_45970</name>
</gene>
<feature type="compositionally biased region" description="Basic residues" evidence="1">
    <location>
        <begin position="33"/>
        <end position="47"/>
    </location>
</feature>